<feature type="compositionally biased region" description="Basic and acidic residues" evidence="1">
    <location>
        <begin position="208"/>
        <end position="219"/>
    </location>
</feature>
<dbReference type="InterPro" id="IPR036518">
    <property type="entry name" value="CobE/GbiG_C_sf"/>
</dbReference>
<name>A0ABV2M112_9FIRM</name>
<protein>
    <submittedName>
        <fullName evidence="5">Cobalt-precorrin 5A hydrolase</fullName>
        <ecNumber evidence="5">3.7.1.12</ecNumber>
    </submittedName>
</protein>
<accession>A0ABV2M112</accession>
<sequence length="385" mass="41174">MKLSIICFSLTGLETASRLKTEFEKQGHRVLLASKSKYLKDSIQESVLKWTESRFSADDGILFVGACGIAVRSIAPYVASKKSDPAVLVIDECGKFVISLLSGHLGGANELALTASEILNAQAVVTTATDLHERFAVDIFAKKNGCDIMNMTAAKEVSAAVLAGEKVGFYSEFPWTGKLPQGLILCDRKGVPVSLDEKNRTGKSPGEVTKKQETGKAAEEASAEESAGEQAVKLGIAVAIHKSCAPFLSTVQVIPKTVTLGMGCRKNKEPEGIEKAADSCLEQEDIFPQAVEQLASISIKKHEPGLLALAEKKKLPFLTFEGEELMKVQGDFTPSAFVKSVTGADNVCERSAVLGAAKGKLIKRKSGGDGVTTALALREWEVHFE</sequence>
<dbReference type="InterPro" id="IPR038029">
    <property type="entry name" value="GbiG_N_sf"/>
</dbReference>
<evidence type="ECO:0000259" key="4">
    <source>
        <dbReference type="Pfam" id="PF11761"/>
    </source>
</evidence>
<keyword evidence="6" id="KW-1185">Reference proteome</keyword>
<dbReference type="InterPro" id="IPR021744">
    <property type="entry name" value="CbiG_N"/>
</dbReference>
<feature type="region of interest" description="Disordered" evidence="1">
    <location>
        <begin position="195"/>
        <end position="224"/>
    </location>
</feature>
<feature type="domain" description="Cobalamin synthesis G N-terminal" evidence="3">
    <location>
        <begin position="50"/>
        <end position="130"/>
    </location>
</feature>
<dbReference type="EC" id="3.7.1.12" evidence="5"/>
<dbReference type="PANTHER" id="PTHR37477:SF1">
    <property type="entry name" value="COBALT-PRECORRIN-5A HYDROLASE"/>
    <property type="match status" value="1"/>
</dbReference>
<proteinExistence type="predicted"/>
<gene>
    <name evidence="5" type="ORF">ABID24_001394</name>
</gene>
<feature type="domain" description="CobE/GbiG C-terminal" evidence="2">
    <location>
        <begin position="259"/>
        <end position="376"/>
    </location>
</feature>
<dbReference type="Pfam" id="PF11761">
    <property type="entry name" value="CbiG_mid"/>
    <property type="match status" value="1"/>
</dbReference>
<dbReference type="Pfam" id="PF11760">
    <property type="entry name" value="CbiG_N"/>
    <property type="match status" value="1"/>
</dbReference>
<dbReference type="EMBL" id="JBEPMJ010000008">
    <property type="protein sequence ID" value="MET3750150.1"/>
    <property type="molecule type" value="Genomic_DNA"/>
</dbReference>
<dbReference type="PANTHER" id="PTHR37477">
    <property type="entry name" value="COBALT-PRECORRIN-5A HYDROLASE"/>
    <property type="match status" value="1"/>
</dbReference>
<dbReference type="Gene3D" id="3.30.420.180">
    <property type="entry name" value="CobE/GbiG C-terminal domain"/>
    <property type="match status" value="1"/>
</dbReference>
<keyword evidence="5" id="KW-0378">Hydrolase</keyword>
<dbReference type="RefSeq" id="WP_257464446.1">
    <property type="nucleotide sequence ID" value="NZ_JANJZT010000008.1"/>
</dbReference>
<dbReference type="Gene3D" id="3.40.50.11220">
    <property type="match status" value="1"/>
</dbReference>
<organism evidence="5 6">
    <name type="scientific">Blautia caecimuris</name>
    <dbReference type="NCBI Taxonomy" id="1796615"/>
    <lineage>
        <taxon>Bacteria</taxon>
        <taxon>Bacillati</taxon>
        <taxon>Bacillota</taxon>
        <taxon>Clostridia</taxon>
        <taxon>Lachnospirales</taxon>
        <taxon>Lachnospiraceae</taxon>
        <taxon>Blautia</taxon>
    </lineage>
</organism>
<evidence type="ECO:0000259" key="2">
    <source>
        <dbReference type="Pfam" id="PF01890"/>
    </source>
</evidence>
<dbReference type="SUPFAM" id="SSF159664">
    <property type="entry name" value="CobE/GbiG C-terminal domain-like"/>
    <property type="match status" value="1"/>
</dbReference>
<evidence type="ECO:0000256" key="1">
    <source>
        <dbReference type="SAM" id="MobiDB-lite"/>
    </source>
</evidence>
<evidence type="ECO:0000313" key="5">
    <source>
        <dbReference type="EMBL" id="MET3750150.1"/>
    </source>
</evidence>
<feature type="domain" description="Cobalamin biosynthesis central region" evidence="4">
    <location>
        <begin position="135"/>
        <end position="255"/>
    </location>
</feature>
<dbReference type="Pfam" id="PF01890">
    <property type="entry name" value="CbiG_C"/>
    <property type="match status" value="1"/>
</dbReference>
<evidence type="ECO:0000259" key="3">
    <source>
        <dbReference type="Pfam" id="PF11760"/>
    </source>
</evidence>
<dbReference type="GO" id="GO:0043779">
    <property type="term" value="F:cobalt-precorrin-5A acetaldehyde-lyase activity"/>
    <property type="evidence" value="ECO:0007669"/>
    <property type="project" value="UniProtKB-EC"/>
</dbReference>
<dbReference type="SUPFAM" id="SSF159672">
    <property type="entry name" value="CbiG N-terminal domain-like"/>
    <property type="match status" value="1"/>
</dbReference>
<reference evidence="5 6" key="1">
    <citation type="submission" date="2024-06" db="EMBL/GenBank/DDBJ databases">
        <title>Genomic Encyclopedia of Type Strains, Phase IV (KMG-IV): sequencing the most valuable type-strain genomes for metagenomic binning, comparative biology and taxonomic classification.</title>
        <authorList>
            <person name="Goeker M."/>
        </authorList>
    </citation>
    <scope>NUCLEOTIDE SEQUENCE [LARGE SCALE GENOMIC DNA]</scope>
    <source>
        <strain evidence="5 6">DSM 29492</strain>
    </source>
</reference>
<dbReference type="InterPro" id="IPR002750">
    <property type="entry name" value="CobE/GbiG_C"/>
</dbReference>
<evidence type="ECO:0000313" key="6">
    <source>
        <dbReference type="Proteomes" id="UP001549106"/>
    </source>
</evidence>
<dbReference type="InterPro" id="IPR052553">
    <property type="entry name" value="CbiG_hydrolase"/>
</dbReference>
<comment type="caution">
    <text evidence="5">The sequence shown here is derived from an EMBL/GenBank/DDBJ whole genome shotgun (WGS) entry which is preliminary data.</text>
</comment>
<dbReference type="InterPro" id="IPR021745">
    <property type="entry name" value="CbiG_mid"/>
</dbReference>
<dbReference type="Proteomes" id="UP001549106">
    <property type="component" value="Unassembled WGS sequence"/>
</dbReference>